<organism evidence="9 10">
    <name type="scientific">Candidatus Falkowbacteria bacterium GW2011_GWA2_39_24</name>
    <dbReference type="NCBI Taxonomy" id="1618634"/>
    <lineage>
        <taxon>Bacteria</taxon>
        <taxon>Candidatus Falkowiibacteriota</taxon>
    </lineage>
</organism>
<dbReference type="GO" id="GO:0003735">
    <property type="term" value="F:structural constituent of ribosome"/>
    <property type="evidence" value="ECO:0007669"/>
    <property type="project" value="InterPro"/>
</dbReference>
<feature type="domain" description="Large ribosomal subunit protein uL5 N-terminal" evidence="7">
    <location>
        <begin position="23"/>
        <end position="79"/>
    </location>
</feature>
<dbReference type="InterPro" id="IPR031310">
    <property type="entry name" value="Ribosomal_uL5_N"/>
</dbReference>
<evidence type="ECO:0000259" key="8">
    <source>
        <dbReference type="Pfam" id="PF00673"/>
    </source>
</evidence>
<dbReference type="Proteomes" id="UP000034048">
    <property type="component" value="Unassembled WGS sequence"/>
</dbReference>
<evidence type="ECO:0000256" key="3">
    <source>
        <dbReference type="ARBA" id="ARBA00023274"/>
    </source>
</evidence>
<gene>
    <name evidence="5" type="primary">rplE</name>
    <name evidence="9" type="ORF">UT42_C0049G0013</name>
</gene>
<evidence type="ECO:0000256" key="4">
    <source>
        <dbReference type="ARBA" id="ARBA00035245"/>
    </source>
</evidence>
<evidence type="ECO:0000256" key="1">
    <source>
        <dbReference type="ARBA" id="ARBA00008553"/>
    </source>
</evidence>
<dbReference type="AlphaFoldDB" id="A0A0G0NKE4"/>
<dbReference type="SUPFAM" id="SSF55282">
    <property type="entry name" value="RL5-like"/>
    <property type="match status" value="1"/>
</dbReference>
<dbReference type="HAMAP" id="MF_01333_B">
    <property type="entry name" value="Ribosomal_uL5_B"/>
    <property type="match status" value="1"/>
</dbReference>
<protein>
    <recommendedName>
        <fullName evidence="4 5">Large ribosomal subunit protein uL5</fullName>
    </recommendedName>
</protein>
<evidence type="ECO:0000256" key="2">
    <source>
        <dbReference type="ARBA" id="ARBA00022980"/>
    </source>
</evidence>
<dbReference type="Pfam" id="PF00281">
    <property type="entry name" value="Ribosomal_L5"/>
    <property type="match status" value="1"/>
</dbReference>
<keyword evidence="3 5" id="KW-0687">Ribonucleoprotein</keyword>
<dbReference type="PATRIC" id="fig|1618634.3.peg.546"/>
<proteinExistence type="inferred from homology"/>
<evidence type="ECO:0000256" key="5">
    <source>
        <dbReference type="HAMAP-Rule" id="MF_01333"/>
    </source>
</evidence>
<comment type="caution">
    <text evidence="9">The sequence shown here is derived from an EMBL/GenBank/DDBJ whole genome shotgun (WGS) entry which is preliminary data.</text>
</comment>
<keyword evidence="5" id="KW-0820">tRNA-binding</keyword>
<dbReference type="PANTHER" id="PTHR11994">
    <property type="entry name" value="60S RIBOSOMAL PROTEIN L11-RELATED"/>
    <property type="match status" value="1"/>
</dbReference>
<evidence type="ECO:0000313" key="10">
    <source>
        <dbReference type="Proteomes" id="UP000034048"/>
    </source>
</evidence>
<comment type="subunit">
    <text evidence="5">Part of the 50S ribosomal subunit; part of the 5S rRNA/L5/L18/L25 subcomplex. Contacts the 5S rRNA and the P site tRNA. Forms a bridge to the 30S subunit in the 70S ribosome.</text>
</comment>
<dbReference type="PIRSF" id="PIRSF002161">
    <property type="entry name" value="Ribosomal_L5"/>
    <property type="match status" value="1"/>
</dbReference>
<reference evidence="9 10" key="1">
    <citation type="journal article" date="2015" name="Nature">
        <title>rRNA introns, odd ribosomes, and small enigmatic genomes across a large radiation of phyla.</title>
        <authorList>
            <person name="Brown C.T."/>
            <person name="Hug L.A."/>
            <person name="Thomas B.C."/>
            <person name="Sharon I."/>
            <person name="Castelle C.J."/>
            <person name="Singh A."/>
            <person name="Wilkins M.J."/>
            <person name="Williams K.H."/>
            <person name="Banfield J.F."/>
        </authorList>
    </citation>
    <scope>NUCLEOTIDE SEQUENCE [LARGE SCALE GENOMIC DNA]</scope>
</reference>
<dbReference type="GO" id="GO:0006412">
    <property type="term" value="P:translation"/>
    <property type="evidence" value="ECO:0007669"/>
    <property type="project" value="UniProtKB-UniRule"/>
</dbReference>
<dbReference type="InterPro" id="IPR002132">
    <property type="entry name" value="Ribosomal_uL5"/>
</dbReference>
<name>A0A0G0NKE4_9BACT</name>
<comment type="similarity">
    <text evidence="1 5 6">Belongs to the universal ribosomal protein uL5 family.</text>
</comment>
<evidence type="ECO:0000313" key="9">
    <source>
        <dbReference type="EMBL" id="KKR13276.1"/>
    </source>
</evidence>
<dbReference type="Pfam" id="PF00673">
    <property type="entry name" value="Ribosomal_L5_C"/>
    <property type="match status" value="1"/>
</dbReference>
<comment type="function">
    <text evidence="5">This is 1 of the proteins that bind and probably mediate the attachment of the 5S RNA into the large ribosomal subunit, where it forms part of the central protuberance. In the 70S ribosome it contacts protein S13 of the 30S subunit (bridge B1b), connecting the 2 subunits; this bridge is implicated in subunit movement. Contacts the P site tRNA; the 5S rRNA and some of its associated proteins might help stabilize positioning of ribosome-bound tRNAs.</text>
</comment>
<keyword evidence="2 5" id="KW-0689">Ribosomal protein</keyword>
<evidence type="ECO:0000259" key="7">
    <source>
        <dbReference type="Pfam" id="PF00281"/>
    </source>
</evidence>
<dbReference type="InterPro" id="IPR022803">
    <property type="entry name" value="Ribosomal_uL5_dom_sf"/>
</dbReference>
<dbReference type="InterPro" id="IPR031309">
    <property type="entry name" value="Ribosomal_uL5_C"/>
</dbReference>
<dbReference type="EMBL" id="LBWS01000049">
    <property type="protein sequence ID" value="KKR13276.1"/>
    <property type="molecule type" value="Genomic_DNA"/>
</dbReference>
<dbReference type="GO" id="GO:0000049">
    <property type="term" value="F:tRNA binding"/>
    <property type="evidence" value="ECO:0007669"/>
    <property type="project" value="UniProtKB-UniRule"/>
</dbReference>
<dbReference type="Gene3D" id="3.30.1440.10">
    <property type="match status" value="1"/>
</dbReference>
<sequence>MRLAEIYKKQIVPKLREEFGYTNLLAVPRLDKVTVNVGVGRMSKDKQHLEAVVNNLTAITGQRPVVVKARKSISSFKVREGDNAGVMVTLRGQQMYDFVEKLINVTLPRVRDFRGIAPTKIDRNGNLSIGFREQTPFPEIKAEKTDIIHGLEVNLATTAQTKEEGLRLFALLGFPFIK</sequence>
<dbReference type="InterPro" id="IPR020930">
    <property type="entry name" value="Ribosomal_uL5_bac-type"/>
</dbReference>
<dbReference type="NCBIfam" id="NF000585">
    <property type="entry name" value="PRK00010.1"/>
    <property type="match status" value="1"/>
</dbReference>
<keyword evidence="5" id="KW-0699">rRNA-binding</keyword>
<feature type="domain" description="Large ribosomal subunit protein uL5 C-terminal" evidence="8">
    <location>
        <begin position="84"/>
        <end position="176"/>
    </location>
</feature>
<dbReference type="GO" id="GO:0019843">
    <property type="term" value="F:rRNA binding"/>
    <property type="evidence" value="ECO:0007669"/>
    <property type="project" value="UniProtKB-UniRule"/>
</dbReference>
<dbReference type="GO" id="GO:0005840">
    <property type="term" value="C:ribosome"/>
    <property type="evidence" value="ECO:0007669"/>
    <property type="project" value="UniProtKB-KW"/>
</dbReference>
<keyword evidence="5" id="KW-0694">RNA-binding</keyword>
<dbReference type="GO" id="GO:1990904">
    <property type="term" value="C:ribonucleoprotein complex"/>
    <property type="evidence" value="ECO:0007669"/>
    <property type="project" value="UniProtKB-KW"/>
</dbReference>
<accession>A0A0G0NKE4</accession>
<evidence type="ECO:0000256" key="6">
    <source>
        <dbReference type="RuleBase" id="RU003930"/>
    </source>
</evidence>
<dbReference type="FunFam" id="3.30.1440.10:FF:000001">
    <property type="entry name" value="50S ribosomal protein L5"/>
    <property type="match status" value="1"/>
</dbReference>